<dbReference type="EMBL" id="ARYH01000001">
    <property type="protein sequence ID" value="KCZ85845.1"/>
    <property type="molecule type" value="Genomic_DNA"/>
</dbReference>
<evidence type="ECO:0000313" key="3">
    <source>
        <dbReference type="EMBL" id="KCZ85845.1"/>
    </source>
</evidence>
<dbReference type="PATRIC" id="fig|1280949.3.peg.1871"/>
<evidence type="ECO:0000259" key="2">
    <source>
        <dbReference type="Pfam" id="PF18557"/>
    </source>
</evidence>
<accession>A0A069E6D5</accession>
<dbReference type="AlphaFoldDB" id="A0A069E6D5"/>
<proteinExistence type="predicted"/>
<name>A0A069E6D5_9PROT</name>
<dbReference type="InterPro" id="IPR041649">
    <property type="entry name" value="NepR"/>
</dbReference>
<gene>
    <name evidence="3" type="ORF">HAD_09170</name>
</gene>
<feature type="domain" description="Anti-sigma factor NepR" evidence="2">
    <location>
        <begin position="21"/>
        <end position="53"/>
    </location>
</feature>
<evidence type="ECO:0000256" key="1">
    <source>
        <dbReference type="SAM" id="MobiDB-lite"/>
    </source>
</evidence>
<keyword evidence="4" id="KW-1185">Reference proteome</keyword>
<reference evidence="3 4" key="1">
    <citation type="journal article" date="2014" name="Antonie Van Leeuwenhoek">
        <title>Hyphomonas beringensis sp. nov. and Hyphomonas chukchiensis sp. nov., isolated from surface seawater of the Bering Sea and Chukchi Sea.</title>
        <authorList>
            <person name="Li C."/>
            <person name="Lai Q."/>
            <person name="Li G."/>
            <person name="Dong C."/>
            <person name="Wang J."/>
            <person name="Liao Y."/>
            <person name="Shao Z."/>
        </authorList>
    </citation>
    <scope>NUCLEOTIDE SEQUENCE [LARGE SCALE GENOMIC DNA]</scope>
    <source>
        <strain evidence="3 4">MHS-3</strain>
    </source>
</reference>
<protein>
    <recommendedName>
        <fullName evidence="2">Anti-sigma factor NepR domain-containing protein</fullName>
    </recommendedName>
</protein>
<dbReference type="STRING" id="1280949.HAD_09170"/>
<organism evidence="3 4">
    <name type="scientific">Hyphomonas adhaerens MHS-3</name>
    <dbReference type="NCBI Taxonomy" id="1280949"/>
    <lineage>
        <taxon>Bacteria</taxon>
        <taxon>Pseudomonadati</taxon>
        <taxon>Pseudomonadota</taxon>
        <taxon>Alphaproteobacteria</taxon>
        <taxon>Hyphomonadales</taxon>
        <taxon>Hyphomonadaceae</taxon>
        <taxon>Hyphomonas</taxon>
    </lineage>
</organism>
<sequence>MDDKKTDGRKVVDPERKRRGDRLGEQLRRLYDDVTQENVPDDFMRLLEEADRNRSSDSQNKSS</sequence>
<comment type="caution">
    <text evidence="3">The sequence shown here is derived from an EMBL/GenBank/DDBJ whole genome shotgun (WGS) entry which is preliminary data.</text>
</comment>
<dbReference type="Pfam" id="PF18557">
    <property type="entry name" value="NepR"/>
    <property type="match status" value="1"/>
</dbReference>
<dbReference type="OrthoDB" id="8454456at2"/>
<feature type="region of interest" description="Disordered" evidence="1">
    <location>
        <begin position="1"/>
        <end position="24"/>
    </location>
</feature>
<dbReference type="RefSeq" id="WP_035570650.1">
    <property type="nucleotide sequence ID" value="NZ_ARYH01000001.1"/>
</dbReference>
<dbReference type="Proteomes" id="UP000027446">
    <property type="component" value="Unassembled WGS sequence"/>
</dbReference>
<evidence type="ECO:0000313" key="4">
    <source>
        <dbReference type="Proteomes" id="UP000027446"/>
    </source>
</evidence>